<dbReference type="Proteomes" id="UP001150238">
    <property type="component" value="Unassembled WGS sequence"/>
</dbReference>
<dbReference type="EMBL" id="JANVFS010000042">
    <property type="protein sequence ID" value="KAJ4467152.1"/>
    <property type="molecule type" value="Genomic_DNA"/>
</dbReference>
<organism evidence="1 2">
    <name type="scientific">Lentinula lateritia</name>
    <dbReference type="NCBI Taxonomy" id="40482"/>
    <lineage>
        <taxon>Eukaryota</taxon>
        <taxon>Fungi</taxon>
        <taxon>Dikarya</taxon>
        <taxon>Basidiomycota</taxon>
        <taxon>Agaricomycotina</taxon>
        <taxon>Agaricomycetes</taxon>
        <taxon>Agaricomycetidae</taxon>
        <taxon>Agaricales</taxon>
        <taxon>Marasmiineae</taxon>
        <taxon>Omphalotaceae</taxon>
        <taxon>Lentinula</taxon>
    </lineage>
</organism>
<sequence length="75" mass="8686">MHYFFLPPYSPDCNPVELGFSCIKSFVQREGEIVRQDLHPSIDYTYVYLHLIRATYSIASNDACGFFNHCGYTIL</sequence>
<gene>
    <name evidence="1" type="ORF">C8J55DRAFT_438969</name>
</gene>
<dbReference type="AlphaFoldDB" id="A0A9W8ZUE9"/>
<reference evidence="1" key="1">
    <citation type="submission" date="2022-08" db="EMBL/GenBank/DDBJ databases">
        <authorList>
            <consortium name="DOE Joint Genome Institute"/>
            <person name="Min B."/>
            <person name="Riley R."/>
            <person name="Sierra-Patev S."/>
            <person name="Naranjo-Ortiz M."/>
            <person name="Looney B."/>
            <person name="Konkel Z."/>
            <person name="Slot J.C."/>
            <person name="Sakamoto Y."/>
            <person name="Steenwyk J.L."/>
            <person name="Rokas A."/>
            <person name="Carro J."/>
            <person name="Camarero S."/>
            <person name="Ferreira P."/>
            <person name="Molpeceres G."/>
            <person name="Ruiz-Duenas F.J."/>
            <person name="Serrano A."/>
            <person name="Henrissat B."/>
            <person name="Drula E."/>
            <person name="Hughes K.W."/>
            <person name="Mata J.L."/>
            <person name="Ishikawa N.K."/>
            <person name="Vargas-Isla R."/>
            <person name="Ushijima S."/>
            <person name="Smith C.A."/>
            <person name="Ahrendt S."/>
            <person name="Andreopoulos W."/>
            <person name="He G."/>
            <person name="Labutti K."/>
            <person name="Lipzen A."/>
            <person name="Ng V."/>
            <person name="Sandor L."/>
            <person name="Barry K."/>
            <person name="Martinez A.T."/>
            <person name="Xiao Y."/>
            <person name="Gibbons J.G."/>
            <person name="Terashima K."/>
            <person name="Hibbett D.S."/>
            <person name="Grigoriev I.V."/>
        </authorList>
    </citation>
    <scope>NUCLEOTIDE SEQUENCE</scope>
    <source>
        <strain evidence="1">Sp2 HRB7682 ss15</strain>
    </source>
</reference>
<evidence type="ECO:0000313" key="1">
    <source>
        <dbReference type="EMBL" id="KAJ4467152.1"/>
    </source>
</evidence>
<protein>
    <recommendedName>
        <fullName evidence="3">Tc1-like transposase DDE domain-containing protein</fullName>
    </recommendedName>
</protein>
<reference evidence="1" key="2">
    <citation type="journal article" date="2023" name="Proc. Natl. Acad. Sci. U.S.A.">
        <title>A global phylogenomic analysis of the shiitake genus Lentinula.</title>
        <authorList>
            <person name="Sierra-Patev S."/>
            <person name="Min B."/>
            <person name="Naranjo-Ortiz M."/>
            <person name="Looney B."/>
            <person name="Konkel Z."/>
            <person name="Slot J.C."/>
            <person name="Sakamoto Y."/>
            <person name="Steenwyk J.L."/>
            <person name="Rokas A."/>
            <person name="Carro J."/>
            <person name="Camarero S."/>
            <person name="Ferreira P."/>
            <person name="Molpeceres G."/>
            <person name="Ruiz-Duenas F.J."/>
            <person name="Serrano A."/>
            <person name="Henrissat B."/>
            <person name="Drula E."/>
            <person name="Hughes K.W."/>
            <person name="Mata J.L."/>
            <person name="Ishikawa N.K."/>
            <person name="Vargas-Isla R."/>
            <person name="Ushijima S."/>
            <person name="Smith C.A."/>
            <person name="Donoghue J."/>
            <person name="Ahrendt S."/>
            <person name="Andreopoulos W."/>
            <person name="He G."/>
            <person name="LaButti K."/>
            <person name="Lipzen A."/>
            <person name="Ng V."/>
            <person name="Riley R."/>
            <person name="Sandor L."/>
            <person name="Barry K."/>
            <person name="Martinez A.T."/>
            <person name="Xiao Y."/>
            <person name="Gibbons J.G."/>
            <person name="Terashima K."/>
            <person name="Grigoriev I.V."/>
            <person name="Hibbett D."/>
        </authorList>
    </citation>
    <scope>NUCLEOTIDE SEQUENCE</scope>
    <source>
        <strain evidence="1">Sp2 HRB7682 ss15</strain>
    </source>
</reference>
<dbReference type="Gene3D" id="3.30.420.10">
    <property type="entry name" value="Ribonuclease H-like superfamily/Ribonuclease H"/>
    <property type="match status" value="1"/>
</dbReference>
<evidence type="ECO:0008006" key="3">
    <source>
        <dbReference type="Google" id="ProtNLM"/>
    </source>
</evidence>
<comment type="caution">
    <text evidence="1">The sequence shown here is derived from an EMBL/GenBank/DDBJ whole genome shotgun (WGS) entry which is preliminary data.</text>
</comment>
<name>A0A9W8ZUE9_9AGAR</name>
<dbReference type="GO" id="GO:0003676">
    <property type="term" value="F:nucleic acid binding"/>
    <property type="evidence" value="ECO:0007669"/>
    <property type="project" value="InterPro"/>
</dbReference>
<proteinExistence type="predicted"/>
<evidence type="ECO:0000313" key="2">
    <source>
        <dbReference type="Proteomes" id="UP001150238"/>
    </source>
</evidence>
<accession>A0A9W8ZUE9</accession>
<dbReference type="InterPro" id="IPR036397">
    <property type="entry name" value="RNaseH_sf"/>
</dbReference>